<protein>
    <submittedName>
        <fullName evidence="3">Potassium transporter Trk</fullName>
    </submittedName>
</protein>
<dbReference type="Proteomes" id="UP001589611">
    <property type="component" value="Unassembled WGS sequence"/>
</dbReference>
<organism evidence="3 4">
    <name type="scientific">Microbacterium terregens</name>
    <dbReference type="NCBI Taxonomy" id="69363"/>
    <lineage>
        <taxon>Bacteria</taxon>
        <taxon>Bacillati</taxon>
        <taxon>Actinomycetota</taxon>
        <taxon>Actinomycetes</taxon>
        <taxon>Micrococcales</taxon>
        <taxon>Microbacteriaceae</taxon>
        <taxon>Microbacterium</taxon>
    </lineage>
</organism>
<dbReference type="RefSeq" id="WP_344711374.1">
    <property type="nucleotide sequence ID" value="NZ_BAAAWH010000001.1"/>
</dbReference>
<proteinExistence type="predicted"/>
<name>A0ABV5SW93_9MICO</name>
<accession>A0ABV5SW93</accession>
<keyword evidence="4" id="KW-1185">Reference proteome</keyword>
<evidence type="ECO:0000313" key="4">
    <source>
        <dbReference type="Proteomes" id="UP001589611"/>
    </source>
</evidence>
<feature type="region of interest" description="Disordered" evidence="1">
    <location>
        <begin position="1"/>
        <end position="31"/>
    </location>
</feature>
<evidence type="ECO:0000256" key="2">
    <source>
        <dbReference type="SAM" id="Phobius"/>
    </source>
</evidence>
<sequence>MAEPAQTPEPDATASPPTDAQRDPHATVAPRVETVRVRRAPKYAVFLIAGAGLGLLVALILTFASDGTADTSPNTGMIYSQGQVFGFLALICITAGLVVGAVTALILDRVLARRTREVTVDRETIHVED</sequence>
<feature type="transmembrane region" description="Helical" evidence="2">
    <location>
        <begin position="43"/>
        <end position="64"/>
    </location>
</feature>
<keyword evidence="2" id="KW-1133">Transmembrane helix</keyword>
<keyword evidence="2" id="KW-0812">Transmembrane</keyword>
<gene>
    <name evidence="3" type="ORF">ACFFPJ_02285</name>
</gene>
<dbReference type="EMBL" id="JBHMBE010000001">
    <property type="protein sequence ID" value="MFB9644622.1"/>
    <property type="molecule type" value="Genomic_DNA"/>
</dbReference>
<keyword evidence="2" id="KW-0472">Membrane</keyword>
<evidence type="ECO:0000256" key="1">
    <source>
        <dbReference type="SAM" id="MobiDB-lite"/>
    </source>
</evidence>
<feature type="transmembrane region" description="Helical" evidence="2">
    <location>
        <begin position="84"/>
        <end position="107"/>
    </location>
</feature>
<evidence type="ECO:0000313" key="3">
    <source>
        <dbReference type="EMBL" id="MFB9644622.1"/>
    </source>
</evidence>
<comment type="caution">
    <text evidence="3">The sequence shown here is derived from an EMBL/GenBank/DDBJ whole genome shotgun (WGS) entry which is preliminary data.</text>
</comment>
<reference evidence="3 4" key="1">
    <citation type="submission" date="2024-09" db="EMBL/GenBank/DDBJ databases">
        <authorList>
            <person name="Sun Q."/>
            <person name="Mori K."/>
        </authorList>
    </citation>
    <scope>NUCLEOTIDE SEQUENCE [LARGE SCALE GENOMIC DNA]</scope>
    <source>
        <strain evidence="3 4">JCM 1342</strain>
    </source>
</reference>